<name>A0A8K1CNY2_PYTOL</name>
<proteinExistence type="predicted"/>
<keyword evidence="3" id="KW-1185">Reference proteome</keyword>
<dbReference type="Proteomes" id="UP000794436">
    <property type="component" value="Unassembled WGS sequence"/>
</dbReference>
<feature type="region of interest" description="Disordered" evidence="1">
    <location>
        <begin position="87"/>
        <end position="107"/>
    </location>
</feature>
<evidence type="ECO:0000313" key="3">
    <source>
        <dbReference type="Proteomes" id="UP000794436"/>
    </source>
</evidence>
<protein>
    <submittedName>
        <fullName evidence="2">Uncharacterized protein</fullName>
    </submittedName>
</protein>
<comment type="caution">
    <text evidence="2">The sequence shown here is derived from an EMBL/GenBank/DDBJ whole genome shotgun (WGS) entry which is preliminary data.</text>
</comment>
<evidence type="ECO:0000313" key="2">
    <source>
        <dbReference type="EMBL" id="TMW65738.1"/>
    </source>
</evidence>
<reference evidence="2" key="1">
    <citation type="submission" date="2019-03" db="EMBL/GenBank/DDBJ databases">
        <title>Long read genome sequence of the mycoparasitic Pythium oligandrum ATCC 38472 isolated from sugarbeet rhizosphere.</title>
        <authorList>
            <person name="Gaulin E."/>
        </authorList>
    </citation>
    <scope>NUCLEOTIDE SEQUENCE</scope>
    <source>
        <strain evidence="2">ATCC 38472_TT</strain>
    </source>
</reference>
<accession>A0A8K1CNY2</accession>
<evidence type="ECO:0000256" key="1">
    <source>
        <dbReference type="SAM" id="MobiDB-lite"/>
    </source>
</evidence>
<dbReference type="EMBL" id="SPLM01000037">
    <property type="protein sequence ID" value="TMW65738.1"/>
    <property type="molecule type" value="Genomic_DNA"/>
</dbReference>
<dbReference type="AlphaFoldDB" id="A0A8K1CNY2"/>
<gene>
    <name evidence="2" type="ORF">Poli38472_008380</name>
</gene>
<sequence>MQETDKSVGNGRSLTHFQIDWPSMNDAEDLCGCLACFALCGVCCVAAAEEDKRERERAAVEAYQQLKTPVIHPVAVSSPRAQKAFYEENARAQKKGATQLSHDPPAY</sequence>
<organism evidence="2 3">
    <name type="scientific">Pythium oligandrum</name>
    <name type="common">Mycoparasitic fungus</name>
    <dbReference type="NCBI Taxonomy" id="41045"/>
    <lineage>
        <taxon>Eukaryota</taxon>
        <taxon>Sar</taxon>
        <taxon>Stramenopiles</taxon>
        <taxon>Oomycota</taxon>
        <taxon>Peronosporomycetes</taxon>
        <taxon>Pythiales</taxon>
        <taxon>Pythiaceae</taxon>
        <taxon>Pythium</taxon>
    </lineage>
</organism>